<dbReference type="EMBL" id="GBRH01233044">
    <property type="protein sequence ID" value="JAD64851.1"/>
    <property type="molecule type" value="Transcribed_RNA"/>
</dbReference>
<reference evidence="1" key="1">
    <citation type="submission" date="2014-09" db="EMBL/GenBank/DDBJ databases">
        <authorList>
            <person name="Magalhaes I.L.F."/>
            <person name="Oliveira U."/>
            <person name="Santos F.R."/>
            <person name="Vidigal T.H.D.A."/>
            <person name="Brescovit A.D."/>
            <person name="Santos A.J."/>
        </authorList>
    </citation>
    <scope>NUCLEOTIDE SEQUENCE</scope>
    <source>
        <tissue evidence="1">Shoot tissue taken approximately 20 cm above the soil surface</tissue>
    </source>
</reference>
<proteinExistence type="predicted"/>
<name>A0A0A9BN94_ARUDO</name>
<accession>A0A0A9BN94</accession>
<organism evidence="1">
    <name type="scientific">Arundo donax</name>
    <name type="common">Giant reed</name>
    <name type="synonym">Donax arundinaceus</name>
    <dbReference type="NCBI Taxonomy" id="35708"/>
    <lineage>
        <taxon>Eukaryota</taxon>
        <taxon>Viridiplantae</taxon>
        <taxon>Streptophyta</taxon>
        <taxon>Embryophyta</taxon>
        <taxon>Tracheophyta</taxon>
        <taxon>Spermatophyta</taxon>
        <taxon>Magnoliopsida</taxon>
        <taxon>Liliopsida</taxon>
        <taxon>Poales</taxon>
        <taxon>Poaceae</taxon>
        <taxon>PACMAD clade</taxon>
        <taxon>Arundinoideae</taxon>
        <taxon>Arundineae</taxon>
        <taxon>Arundo</taxon>
    </lineage>
</organism>
<reference evidence="1" key="2">
    <citation type="journal article" date="2015" name="Data Brief">
        <title>Shoot transcriptome of the giant reed, Arundo donax.</title>
        <authorList>
            <person name="Barrero R.A."/>
            <person name="Guerrero F.D."/>
            <person name="Moolhuijzen P."/>
            <person name="Goolsby J.A."/>
            <person name="Tidwell J."/>
            <person name="Bellgard S.E."/>
            <person name="Bellgard M.I."/>
        </authorList>
    </citation>
    <scope>NUCLEOTIDE SEQUENCE</scope>
    <source>
        <tissue evidence="1">Shoot tissue taken approximately 20 cm above the soil surface</tissue>
    </source>
</reference>
<sequence>MVTVVTVHYTLQ</sequence>
<protein>
    <submittedName>
        <fullName evidence="1">Uncharacterized protein</fullName>
    </submittedName>
</protein>
<evidence type="ECO:0000313" key="1">
    <source>
        <dbReference type="EMBL" id="JAD64851.1"/>
    </source>
</evidence>